<evidence type="ECO:0000313" key="2">
    <source>
        <dbReference type="Proteomes" id="UP000032360"/>
    </source>
</evidence>
<sequence>MLAQDEKISRNLNHIRINTSHRPPNALDLKHKSSIQGSAVIFQHYFNEIPRYFDSHETLDKPPIGFEIGILLDL</sequence>
<dbReference type="EMBL" id="JXYS01000090">
    <property type="protein sequence ID" value="KJF16277.1"/>
    <property type="molecule type" value="Genomic_DNA"/>
</dbReference>
<reference evidence="1 2" key="1">
    <citation type="submission" date="2015-01" db="EMBL/GenBank/DDBJ databases">
        <title>Draft genome of the acidophilic iron oxidizer Acidithrix ferrooxidans strain Py-F3.</title>
        <authorList>
            <person name="Poehlein A."/>
            <person name="Eisen S."/>
            <person name="Schloemann M."/>
            <person name="Johnson B.D."/>
            <person name="Daniel R."/>
            <person name="Muehling M."/>
        </authorList>
    </citation>
    <scope>NUCLEOTIDE SEQUENCE [LARGE SCALE GENOMIC DNA]</scope>
    <source>
        <strain evidence="1 2">Py-F3</strain>
    </source>
</reference>
<keyword evidence="2" id="KW-1185">Reference proteome</keyword>
<comment type="caution">
    <text evidence="1">The sequence shown here is derived from an EMBL/GenBank/DDBJ whole genome shotgun (WGS) entry which is preliminary data.</text>
</comment>
<name>A0A0D8HEN4_9ACTN</name>
<evidence type="ECO:0000313" key="1">
    <source>
        <dbReference type="EMBL" id="KJF16277.1"/>
    </source>
</evidence>
<dbReference type="AlphaFoldDB" id="A0A0D8HEN4"/>
<organism evidence="1 2">
    <name type="scientific">Acidithrix ferrooxidans</name>
    <dbReference type="NCBI Taxonomy" id="1280514"/>
    <lineage>
        <taxon>Bacteria</taxon>
        <taxon>Bacillati</taxon>
        <taxon>Actinomycetota</taxon>
        <taxon>Acidimicrobiia</taxon>
        <taxon>Acidimicrobiales</taxon>
        <taxon>Acidimicrobiaceae</taxon>
        <taxon>Acidithrix</taxon>
    </lineage>
</organism>
<accession>A0A0D8HEN4</accession>
<dbReference type="Proteomes" id="UP000032360">
    <property type="component" value="Unassembled WGS sequence"/>
</dbReference>
<gene>
    <name evidence="1" type="ORF">AXFE_28780</name>
</gene>
<protein>
    <submittedName>
        <fullName evidence="1">Uncharacterized protein</fullName>
    </submittedName>
</protein>
<proteinExistence type="predicted"/>